<dbReference type="GO" id="GO:0016987">
    <property type="term" value="F:sigma factor activity"/>
    <property type="evidence" value="ECO:0007669"/>
    <property type="project" value="UniProtKB-KW"/>
</dbReference>
<evidence type="ECO:0000313" key="10">
    <source>
        <dbReference type="EMBL" id="REF89370.1"/>
    </source>
</evidence>
<evidence type="ECO:0000256" key="1">
    <source>
        <dbReference type="ARBA" id="ARBA00010641"/>
    </source>
</evidence>
<dbReference type="InterPro" id="IPR007627">
    <property type="entry name" value="RNA_pol_sigma70_r2"/>
</dbReference>
<dbReference type="InterPro" id="IPR036388">
    <property type="entry name" value="WH-like_DNA-bd_sf"/>
</dbReference>
<dbReference type="NCBIfam" id="TIGR02937">
    <property type="entry name" value="sigma70-ECF"/>
    <property type="match status" value="1"/>
</dbReference>
<evidence type="ECO:0000259" key="8">
    <source>
        <dbReference type="Pfam" id="PF04542"/>
    </source>
</evidence>
<dbReference type="InterPro" id="IPR013325">
    <property type="entry name" value="RNA_pol_sigma_r2"/>
</dbReference>
<dbReference type="GO" id="GO:0006352">
    <property type="term" value="P:DNA-templated transcription initiation"/>
    <property type="evidence" value="ECO:0007669"/>
    <property type="project" value="InterPro"/>
</dbReference>
<evidence type="ECO:0000256" key="3">
    <source>
        <dbReference type="ARBA" id="ARBA00023082"/>
    </source>
</evidence>
<proteinExistence type="inferred from homology"/>
<keyword evidence="4 6" id="KW-0238">DNA-binding</keyword>
<evidence type="ECO:0000313" key="11">
    <source>
        <dbReference type="Proteomes" id="UP000256900"/>
    </source>
</evidence>
<dbReference type="PANTHER" id="PTHR43133:SF25">
    <property type="entry name" value="RNA POLYMERASE SIGMA FACTOR RFAY-RELATED"/>
    <property type="match status" value="1"/>
</dbReference>
<dbReference type="EMBL" id="QUMO01000001">
    <property type="protein sequence ID" value="REF89370.1"/>
    <property type="molecule type" value="Genomic_DNA"/>
</dbReference>
<keyword evidence="3 6" id="KW-0731">Sigma factor</keyword>
<dbReference type="AlphaFoldDB" id="A0A3D9Z550"/>
<organism evidence="10 11">
    <name type="scientific">Methylovirgula ligni</name>
    <dbReference type="NCBI Taxonomy" id="569860"/>
    <lineage>
        <taxon>Bacteria</taxon>
        <taxon>Pseudomonadati</taxon>
        <taxon>Pseudomonadota</taxon>
        <taxon>Alphaproteobacteria</taxon>
        <taxon>Hyphomicrobiales</taxon>
        <taxon>Beijerinckiaceae</taxon>
        <taxon>Methylovirgula</taxon>
    </lineage>
</organism>
<comment type="similarity">
    <text evidence="1 6">Belongs to the sigma-70 factor family. ECF subfamily.</text>
</comment>
<dbReference type="InterPro" id="IPR013324">
    <property type="entry name" value="RNA_pol_sigma_r3/r4-like"/>
</dbReference>
<dbReference type="Gene3D" id="1.10.1740.10">
    <property type="match status" value="1"/>
</dbReference>
<dbReference type="Proteomes" id="UP000256900">
    <property type="component" value="Unassembled WGS sequence"/>
</dbReference>
<dbReference type="InterPro" id="IPR013249">
    <property type="entry name" value="RNA_pol_sigma70_r4_t2"/>
</dbReference>
<evidence type="ECO:0000256" key="7">
    <source>
        <dbReference type="SAM" id="MobiDB-lite"/>
    </source>
</evidence>
<reference evidence="10 11" key="1">
    <citation type="submission" date="2018-08" db="EMBL/GenBank/DDBJ databases">
        <title>Genomic Encyclopedia of Type Strains, Phase IV (KMG-IV): sequencing the most valuable type-strain genomes for metagenomic binning, comparative biology and taxonomic classification.</title>
        <authorList>
            <person name="Goeker M."/>
        </authorList>
    </citation>
    <scope>NUCLEOTIDE SEQUENCE [LARGE SCALE GENOMIC DNA]</scope>
    <source>
        <strain evidence="10 11">BW863</strain>
    </source>
</reference>
<dbReference type="NCBIfam" id="NF009199">
    <property type="entry name" value="PRK12547.1"/>
    <property type="match status" value="1"/>
</dbReference>
<dbReference type="SUPFAM" id="SSF88946">
    <property type="entry name" value="Sigma2 domain of RNA polymerase sigma factors"/>
    <property type="match status" value="1"/>
</dbReference>
<evidence type="ECO:0000256" key="2">
    <source>
        <dbReference type="ARBA" id="ARBA00023015"/>
    </source>
</evidence>
<feature type="domain" description="RNA polymerase sigma-70 region 2" evidence="8">
    <location>
        <begin position="27"/>
        <end position="88"/>
    </location>
</feature>
<comment type="caution">
    <text evidence="10">The sequence shown here is derived from an EMBL/GenBank/DDBJ whole genome shotgun (WGS) entry which is preliminary data.</text>
</comment>
<keyword evidence="2 6" id="KW-0805">Transcription regulation</keyword>
<dbReference type="PROSITE" id="PS01063">
    <property type="entry name" value="SIGMA70_ECF"/>
    <property type="match status" value="1"/>
</dbReference>
<accession>A0A3D9Z550</accession>
<dbReference type="Pfam" id="PF08281">
    <property type="entry name" value="Sigma70_r4_2"/>
    <property type="match status" value="1"/>
</dbReference>
<evidence type="ECO:0000256" key="6">
    <source>
        <dbReference type="RuleBase" id="RU000716"/>
    </source>
</evidence>
<gene>
    <name evidence="10" type="ORF">DES32_0591</name>
</gene>
<dbReference type="GO" id="GO:0003677">
    <property type="term" value="F:DNA binding"/>
    <property type="evidence" value="ECO:0007669"/>
    <property type="project" value="UniProtKB-KW"/>
</dbReference>
<keyword evidence="5 6" id="KW-0804">Transcription</keyword>
<evidence type="ECO:0000256" key="4">
    <source>
        <dbReference type="ARBA" id="ARBA00023125"/>
    </source>
</evidence>
<evidence type="ECO:0000256" key="5">
    <source>
        <dbReference type="ARBA" id="ARBA00023163"/>
    </source>
</evidence>
<evidence type="ECO:0000259" key="9">
    <source>
        <dbReference type="Pfam" id="PF08281"/>
    </source>
</evidence>
<name>A0A3D9Z550_9HYPH</name>
<dbReference type="InterPro" id="IPR039425">
    <property type="entry name" value="RNA_pol_sigma-70-like"/>
</dbReference>
<feature type="region of interest" description="Disordered" evidence="7">
    <location>
        <begin position="180"/>
        <end position="202"/>
    </location>
</feature>
<dbReference type="InterPro" id="IPR000838">
    <property type="entry name" value="RNA_pol_sigma70_ECF_CS"/>
</dbReference>
<keyword evidence="11" id="KW-1185">Reference proteome</keyword>
<protein>
    <recommendedName>
        <fullName evidence="6">RNA polymerase sigma factor</fullName>
    </recommendedName>
</protein>
<dbReference type="CDD" id="cd06171">
    <property type="entry name" value="Sigma70_r4"/>
    <property type="match status" value="1"/>
</dbReference>
<dbReference type="PANTHER" id="PTHR43133">
    <property type="entry name" value="RNA POLYMERASE ECF-TYPE SIGMA FACTO"/>
    <property type="match status" value="1"/>
</dbReference>
<sequence>MTGMPSESAGHKPVSAQVKAELISVIPNLRAFAVSLCGNPDRADDLVQETLVKAWGNLDSFVEGTNLPAWLFTILRNFYYSEYRKRRREVPDPDGAMAIRLATAPAQNGHMDLCDLHDALQQLPNDQREALILIGVSGLAYEEAAEICGCAVGTMKSRVNRARNRLANLLSIHSTSEFGHSENWQATDPATAGHQLPKTGSD</sequence>
<feature type="domain" description="RNA polymerase sigma factor 70 region 4 type 2" evidence="9">
    <location>
        <begin position="116"/>
        <end position="166"/>
    </location>
</feature>
<dbReference type="SUPFAM" id="SSF88659">
    <property type="entry name" value="Sigma3 and sigma4 domains of RNA polymerase sigma factors"/>
    <property type="match status" value="1"/>
</dbReference>
<dbReference type="Pfam" id="PF04542">
    <property type="entry name" value="Sigma70_r2"/>
    <property type="match status" value="1"/>
</dbReference>
<dbReference type="InterPro" id="IPR014284">
    <property type="entry name" value="RNA_pol_sigma-70_dom"/>
</dbReference>
<dbReference type="Gene3D" id="1.10.10.10">
    <property type="entry name" value="Winged helix-like DNA-binding domain superfamily/Winged helix DNA-binding domain"/>
    <property type="match status" value="1"/>
</dbReference>